<keyword evidence="1" id="KW-0812">Transmembrane</keyword>
<feature type="transmembrane region" description="Helical" evidence="1">
    <location>
        <begin position="334"/>
        <end position="354"/>
    </location>
</feature>
<organism evidence="2 3">
    <name type="scientific">Meiothermus luteus</name>
    <dbReference type="NCBI Taxonomy" id="2026184"/>
    <lineage>
        <taxon>Bacteria</taxon>
        <taxon>Thermotogati</taxon>
        <taxon>Deinococcota</taxon>
        <taxon>Deinococci</taxon>
        <taxon>Thermales</taxon>
        <taxon>Thermaceae</taxon>
        <taxon>Meiothermus</taxon>
    </lineage>
</organism>
<dbReference type="AlphaFoldDB" id="A0A399EHR4"/>
<evidence type="ECO:0000313" key="2">
    <source>
        <dbReference type="EMBL" id="RIH83236.1"/>
    </source>
</evidence>
<feature type="transmembrane region" description="Helical" evidence="1">
    <location>
        <begin position="229"/>
        <end position="249"/>
    </location>
</feature>
<protein>
    <submittedName>
        <fullName evidence="2">OpgC protein</fullName>
    </submittedName>
</protein>
<evidence type="ECO:0000256" key="1">
    <source>
        <dbReference type="SAM" id="Phobius"/>
    </source>
</evidence>
<feature type="transmembrane region" description="Helical" evidence="1">
    <location>
        <begin position="51"/>
        <end position="72"/>
    </location>
</feature>
<keyword evidence="1" id="KW-1133">Transmembrane helix</keyword>
<accession>A0A399EHR4</accession>
<dbReference type="PANTHER" id="PTHR38592:SF3">
    <property type="entry name" value="BLL4819 PROTEIN"/>
    <property type="match status" value="1"/>
</dbReference>
<keyword evidence="3" id="KW-1185">Reference proteome</keyword>
<dbReference type="InterPro" id="IPR014550">
    <property type="entry name" value="UCP028704_OpgC"/>
</dbReference>
<feature type="transmembrane region" description="Helical" evidence="1">
    <location>
        <begin position="93"/>
        <end position="113"/>
    </location>
</feature>
<reference evidence="2 3" key="1">
    <citation type="submission" date="2018-08" db="EMBL/GenBank/DDBJ databases">
        <title>Meiothermus luteus KCTC 52599 genome sequencing project.</title>
        <authorList>
            <person name="Da Costa M.S."/>
            <person name="Albuquerque L."/>
            <person name="Raposo P."/>
            <person name="Froufe H.J.C."/>
            <person name="Barroso C.S."/>
            <person name="Egas C."/>
        </authorList>
    </citation>
    <scope>NUCLEOTIDE SEQUENCE [LARGE SCALE GENOMIC DNA]</scope>
    <source>
        <strain evidence="2 3">KCTC 52599</strain>
    </source>
</reference>
<feature type="transmembrane region" description="Helical" evidence="1">
    <location>
        <begin position="187"/>
        <end position="208"/>
    </location>
</feature>
<gene>
    <name evidence="2" type="ORF">Mlute_02255</name>
</gene>
<dbReference type="OrthoDB" id="9816550at2"/>
<keyword evidence="1" id="KW-0472">Membrane</keyword>
<evidence type="ECO:0000313" key="3">
    <source>
        <dbReference type="Proteomes" id="UP000265800"/>
    </source>
</evidence>
<comment type="caution">
    <text evidence="2">The sequence shown here is derived from an EMBL/GenBank/DDBJ whole genome shotgun (WGS) entry which is preliminary data.</text>
</comment>
<dbReference type="EMBL" id="QWKZ01000085">
    <property type="protein sequence ID" value="RIH83236.1"/>
    <property type="molecule type" value="Genomic_DNA"/>
</dbReference>
<dbReference type="Pfam" id="PF10129">
    <property type="entry name" value="OpgC_C"/>
    <property type="match status" value="1"/>
</dbReference>
<proteinExistence type="predicted"/>
<feature type="transmembrane region" description="Helical" evidence="1">
    <location>
        <begin position="164"/>
        <end position="181"/>
    </location>
</feature>
<name>A0A399EHR4_9DEIN</name>
<feature type="transmembrane region" description="Helical" evidence="1">
    <location>
        <begin position="295"/>
        <end position="314"/>
    </location>
</feature>
<dbReference type="PANTHER" id="PTHR38592">
    <property type="entry name" value="BLL4819 PROTEIN"/>
    <property type="match status" value="1"/>
</dbReference>
<dbReference type="Proteomes" id="UP000265800">
    <property type="component" value="Unassembled WGS sequence"/>
</dbReference>
<dbReference type="RefSeq" id="WP_119360794.1">
    <property type="nucleotide sequence ID" value="NZ_QWKZ01000085.1"/>
</dbReference>
<feature type="transmembrane region" description="Helical" evidence="1">
    <location>
        <begin position="141"/>
        <end position="159"/>
    </location>
</feature>
<feature type="transmembrane region" description="Helical" evidence="1">
    <location>
        <begin position="269"/>
        <end position="288"/>
    </location>
</feature>
<sequence length="374" mass="42840">MLLRPSFWVYQDQGGRDLRIDWLRGFCLFAMAIDHIGGESFLYVFSGRLNFYISAAEGFYFISGLTLGLLASRQTFLQSVERALSRLLVLYRTAVLIALGFLGLSLLGLKVWYDPWDKQQNLLEFVAGVLTLQNGYNGSEILGLYVLYLLFTPLAFWFLYRRQAWVVLLAAAVLYGLSQVFPQVVGVPIASVFKAAAWQILFFAGLVIGFHRPALARFWAQRPHLRDRLGVAVLVAAAFLVLAHARGWFPGLDKATLGREHTEALVWPRLLLVALFLQAFYILITWFWRPLNRAVGWFLLPLGSASLWTFTWHLLVMVPLYNLIDYWQVTQNPWLGTLLQLLALGTIWASIWLYRRWRGLAEARPFPAWPRRPG</sequence>